<feature type="transmembrane region" description="Helical" evidence="10">
    <location>
        <begin position="1155"/>
        <end position="1185"/>
    </location>
</feature>
<evidence type="ECO:0000256" key="3">
    <source>
        <dbReference type="ARBA" id="ARBA00022448"/>
    </source>
</evidence>
<dbReference type="InterPro" id="IPR034003">
    <property type="entry name" value="ABCG_PDR_2"/>
</dbReference>
<dbReference type="Pfam" id="PF14510">
    <property type="entry name" value="ABC_trans_N"/>
    <property type="match status" value="1"/>
</dbReference>
<feature type="transmembrane region" description="Helical" evidence="10">
    <location>
        <begin position="1117"/>
        <end position="1135"/>
    </location>
</feature>
<feature type="compositionally biased region" description="Basic and acidic residues" evidence="9">
    <location>
        <begin position="731"/>
        <end position="740"/>
    </location>
</feature>
<evidence type="ECO:0000256" key="5">
    <source>
        <dbReference type="ARBA" id="ARBA00022741"/>
    </source>
</evidence>
<dbReference type="EMBL" id="KB469313">
    <property type="protein sequence ID" value="EPQ50765.1"/>
    <property type="molecule type" value="Genomic_DNA"/>
</dbReference>
<dbReference type="InterPro" id="IPR017871">
    <property type="entry name" value="ABC_transporter-like_CS"/>
</dbReference>
<dbReference type="SMART" id="SM00382">
    <property type="entry name" value="AAA"/>
    <property type="match status" value="2"/>
</dbReference>
<proteinExistence type="inferred from homology"/>
<evidence type="ECO:0000259" key="11">
    <source>
        <dbReference type="PROSITE" id="PS50893"/>
    </source>
</evidence>
<dbReference type="Proteomes" id="UP000030669">
    <property type="component" value="Unassembled WGS sequence"/>
</dbReference>
<evidence type="ECO:0000313" key="13">
    <source>
        <dbReference type="Proteomes" id="UP000030669"/>
    </source>
</evidence>
<keyword evidence="8 10" id="KW-0472">Membrane</keyword>
<evidence type="ECO:0000256" key="9">
    <source>
        <dbReference type="SAM" id="MobiDB-lite"/>
    </source>
</evidence>
<feature type="transmembrane region" description="Helical" evidence="10">
    <location>
        <begin position="1226"/>
        <end position="1245"/>
    </location>
</feature>
<sequence length="1391" mass="155447">MADGPFDFEKILRHVIKKREETELKGRELGVMFKDLTVKGLGASVSYQSTLGSVLNPLNVLDTLQRLRHPPVRNILSGFEGVVCPGEMLLVLGRPGSGCSTFLKTLANQRDEYYAVEGEVHYDSFSPEDIKRHYRGDVRYCPEDDIHFPTLTVEETLAFASKTRTPRSRLGGMTRDEYTHAFVEVLLTVFGLRHARKTLVGDASIRGVSGGEKKRVSIAEALATRSLLCAWDNSTRGLDSSTALEFGRALRIATDIAHLTTIVSIYQAGESLYQLFDKVCVIYEGRMVYFGPASQARQYFIDMGYEPAHRQTTADFLVAVTDPQGRTVRTDISTPVPRTAAEFAEYYKSSTIGRDNAHDIEYYRSKFVVNPERAEAYRTSAHAERARHVQEKSPYIISIPMQTRAVMLRRVQILKGNIGAQVIQIASYIIKAIIIGTVFLKIPESTSAFFSRGGILFFAMLFAAINSLSEIPALFTQRPIVLRHHKAAMYHPYIEALALTLVDIPITFVTLLVFCMILYLLVGLQKSAGQFFTFFVFVFMMTVTMKSWFRALAAAFKDPAPAQAVAGLVLMITTLYTGYTVPKRDMIGALRWITYIDPLRYGYEGILTNEFRTVSGTCASLVPQGPGYEGVSLANQVCTTVGSLPGQAMVDGSRYVALSYGYYFHNTWRNFGIVCAFAVGFILILLFMTEINTASAADAAVTLFGRGSKAMQRNADDSDEEKASHTLSGAAEKREQNDDGQDVLHRDFSMTNVFSWQGIEYTVPLSGGQRRLLDNVSGYVAPGRLTALMGESGAGKTTLLNVLAQRTTVGVVRGERYVNGQALPADFQAQTGYCQQMDTHLETATVREALQFSASLRQPQHVPRAEKEAWVEQCLKMCGLLAYADAVIGTLSVEHRKRTTIAVELAAKPKLLLFLDEPTSGLDSQSAWAIVMFLRKLADNGQAILCTIHQPSAELFQVFDRLLLLRKGGQTVYFGDLGKNASTLITYFQTHGGRQCLPDENPAEYMLDVIGAGATATSELDWHDIWKHSKEAEEVQKELEEIHAEGRKRPAVQAELRSQFSTSWIHQMLQLTRRDLQTHWRSPTYIMAKVLLNIVAGLFIGFTFFKSKNTLQGTQDKLFAVYMSLVMPVALSQQLQVPFIHMRNIYEVRERPSRMYSWSALLTSQILAEIPWNIIGSSLFFLCWYWTVGFPSDRAGYTYLMLGVVFPLYYTTIGQAVAAMSANTQIAALIFGFLFSFVLIFNGVLQPYRQLGWWRWMYRLSPFTYLIEGLLGQALGETSIACSDVEYVTLTPPSGLTCGDYMRPFISYAGGYLVDANATSNCQFCSSRTADQLLGNFFNIEYAHRWRNFGLLLAYIAFNTAAIYFFTYIFRIRSGNVLGVLRTRLSKASSS</sequence>
<dbReference type="GO" id="GO:0005524">
    <property type="term" value="F:ATP binding"/>
    <property type="evidence" value="ECO:0007669"/>
    <property type="project" value="UniProtKB-KW"/>
</dbReference>
<evidence type="ECO:0000256" key="6">
    <source>
        <dbReference type="ARBA" id="ARBA00022840"/>
    </source>
</evidence>
<dbReference type="GO" id="GO:0016887">
    <property type="term" value="F:ATP hydrolysis activity"/>
    <property type="evidence" value="ECO:0007669"/>
    <property type="project" value="InterPro"/>
</dbReference>
<keyword evidence="3" id="KW-0813">Transport</keyword>
<keyword evidence="5" id="KW-0547">Nucleotide-binding</keyword>
<dbReference type="HOGENOM" id="CLU_000604_35_0_1"/>
<feature type="transmembrane region" description="Helical" evidence="10">
    <location>
        <begin position="1197"/>
        <end position="1220"/>
    </location>
</feature>
<dbReference type="InterPro" id="IPR034001">
    <property type="entry name" value="ABCG_PDR_1"/>
</dbReference>
<feature type="region of interest" description="Disordered" evidence="9">
    <location>
        <begin position="712"/>
        <end position="740"/>
    </location>
</feature>
<keyword evidence="4 10" id="KW-0812">Transmembrane</keyword>
<dbReference type="InterPro" id="IPR027417">
    <property type="entry name" value="P-loop_NTPase"/>
</dbReference>
<feature type="transmembrane region" description="Helical" evidence="10">
    <location>
        <begin position="1085"/>
        <end position="1105"/>
    </location>
</feature>
<comment type="similarity">
    <text evidence="2">Belongs to the ABC transporter superfamily. ABCG family. PDR (TC 3.A.1.205) subfamily.</text>
</comment>
<keyword evidence="7 10" id="KW-1133">Transmembrane helix</keyword>
<dbReference type="OrthoDB" id="245989at2759"/>
<feature type="domain" description="ABC transporter" evidence="11">
    <location>
        <begin position="58"/>
        <end position="309"/>
    </location>
</feature>
<evidence type="ECO:0000256" key="4">
    <source>
        <dbReference type="ARBA" id="ARBA00022692"/>
    </source>
</evidence>
<dbReference type="Gene3D" id="3.40.50.300">
    <property type="entry name" value="P-loop containing nucleotide triphosphate hydrolases"/>
    <property type="match status" value="2"/>
</dbReference>
<gene>
    <name evidence="12" type="ORF">GLOTRDRAFT_81846</name>
</gene>
<evidence type="ECO:0000313" key="12">
    <source>
        <dbReference type="EMBL" id="EPQ50765.1"/>
    </source>
</evidence>
<dbReference type="InterPro" id="IPR003593">
    <property type="entry name" value="AAA+_ATPase"/>
</dbReference>
<dbReference type="FunFam" id="3.40.50.300:FF:000054">
    <property type="entry name" value="ABC multidrug transporter atrF"/>
    <property type="match status" value="1"/>
</dbReference>
<keyword evidence="6" id="KW-0067">ATP-binding</keyword>
<comment type="subcellular location">
    <subcellularLocation>
        <location evidence="1">Membrane</location>
        <topology evidence="1">Multi-pass membrane protein</topology>
    </subcellularLocation>
</comment>
<dbReference type="Pfam" id="PF19055">
    <property type="entry name" value="ABC2_membrane_7"/>
    <property type="match status" value="1"/>
</dbReference>
<dbReference type="CDD" id="cd03233">
    <property type="entry name" value="ABCG_PDR_domain1"/>
    <property type="match status" value="1"/>
</dbReference>
<accession>S7R8X8</accession>
<feature type="transmembrane region" description="Helical" evidence="10">
    <location>
        <begin position="668"/>
        <end position="688"/>
    </location>
</feature>
<dbReference type="PROSITE" id="PS00211">
    <property type="entry name" value="ABC_TRANSPORTER_1"/>
    <property type="match status" value="1"/>
</dbReference>
<dbReference type="eggNOG" id="KOG0065">
    <property type="taxonomic scope" value="Eukaryota"/>
</dbReference>
<dbReference type="STRING" id="670483.S7R8X8"/>
<dbReference type="InterPro" id="IPR029481">
    <property type="entry name" value="ABC_trans_N"/>
</dbReference>
<organism evidence="12 13">
    <name type="scientific">Gloeophyllum trabeum (strain ATCC 11539 / FP-39264 / Madison 617)</name>
    <name type="common">Brown rot fungus</name>
    <dbReference type="NCBI Taxonomy" id="670483"/>
    <lineage>
        <taxon>Eukaryota</taxon>
        <taxon>Fungi</taxon>
        <taxon>Dikarya</taxon>
        <taxon>Basidiomycota</taxon>
        <taxon>Agaricomycotina</taxon>
        <taxon>Agaricomycetes</taxon>
        <taxon>Gloeophyllales</taxon>
        <taxon>Gloeophyllaceae</taxon>
        <taxon>Gloeophyllum</taxon>
    </lineage>
</organism>
<dbReference type="SUPFAM" id="SSF52540">
    <property type="entry name" value="P-loop containing nucleoside triphosphate hydrolases"/>
    <property type="match status" value="2"/>
</dbReference>
<protein>
    <submittedName>
        <fullName evidence="12">Pleiotropic drug resistance ABC transporter</fullName>
    </submittedName>
</protein>
<dbReference type="Pfam" id="PF01061">
    <property type="entry name" value="ABC2_membrane"/>
    <property type="match status" value="2"/>
</dbReference>
<keyword evidence="13" id="KW-1185">Reference proteome</keyword>
<dbReference type="KEGG" id="gtr:GLOTRDRAFT_81846"/>
<dbReference type="OMA" id="AFICYMI"/>
<dbReference type="RefSeq" id="XP_007870668.1">
    <property type="nucleotide sequence ID" value="XM_007872477.1"/>
</dbReference>
<feature type="transmembrane region" description="Helical" evidence="10">
    <location>
        <begin position="531"/>
        <end position="549"/>
    </location>
</feature>
<reference evidence="12 13" key="1">
    <citation type="journal article" date="2012" name="Science">
        <title>The Paleozoic origin of enzymatic lignin decomposition reconstructed from 31 fungal genomes.</title>
        <authorList>
            <person name="Floudas D."/>
            <person name="Binder M."/>
            <person name="Riley R."/>
            <person name="Barry K."/>
            <person name="Blanchette R.A."/>
            <person name="Henrissat B."/>
            <person name="Martinez A.T."/>
            <person name="Otillar R."/>
            <person name="Spatafora J.W."/>
            <person name="Yadav J.S."/>
            <person name="Aerts A."/>
            <person name="Benoit I."/>
            <person name="Boyd A."/>
            <person name="Carlson A."/>
            <person name="Copeland A."/>
            <person name="Coutinho P.M."/>
            <person name="de Vries R.P."/>
            <person name="Ferreira P."/>
            <person name="Findley K."/>
            <person name="Foster B."/>
            <person name="Gaskell J."/>
            <person name="Glotzer D."/>
            <person name="Gorecki P."/>
            <person name="Heitman J."/>
            <person name="Hesse C."/>
            <person name="Hori C."/>
            <person name="Igarashi K."/>
            <person name="Jurgens J.A."/>
            <person name="Kallen N."/>
            <person name="Kersten P."/>
            <person name="Kohler A."/>
            <person name="Kuees U."/>
            <person name="Kumar T.K.A."/>
            <person name="Kuo A."/>
            <person name="LaButti K."/>
            <person name="Larrondo L.F."/>
            <person name="Lindquist E."/>
            <person name="Ling A."/>
            <person name="Lombard V."/>
            <person name="Lucas S."/>
            <person name="Lundell T."/>
            <person name="Martin R."/>
            <person name="McLaughlin D.J."/>
            <person name="Morgenstern I."/>
            <person name="Morin E."/>
            <person name="Murat C."/>
            <person name="Nagy L.G."/>
            <person name="Nolan M."/>
            <person name="Ohm R.A."/>
            <person name="Patyshakuliyeva A."/>
            <person name="Rokas A."/>
            <person name="Ruiz-Duenas F.J."/>
            <person name="Sabat G."/>
            <person name="Salamov A."/>
            <person name="Samejima M."/>
            <person name="Schmutz J."/>
            <person name="Slot J.C."/>
            <person name="St John F."/>
            <person name="Stenlid J."/>
            <person name="Sun H."/>
            <person name="Sun S."/>
            <person name="Syed K."/>
            <person name="Tsang A."/>
            <person name="Wiebenga A."/>
            <person name="Young D."/>
            <person name="Pisabarro A."/>
            <person name="Eastwood D.C."/>
            <person name="Martin F."/>
            <person name="Cullen D."/>
            <person name="Grigoriev I.V."/>
            <person name="Hibbett D.S."/>
        </authorList>
    </citation>
    <scope>NUCLEOTIDE SEQUENCE [LARGE SCALE GENOMIC DNA]</scope>
    <source>
        <strain evidence="12 13">ATCC 11539</strain>
    </source>
</reference>
<evidence type="ECO:0000256" key="10">
    <source>
        <dbReference type="SAM" id="Phobius"/>
    </source>
</evidence>
<evidence type="ECO:0000256" key="1">
    <source>
        <dbReference type="ARBA" id="ARBA00004141"/>
    </source>
</evidence>
<feature type="transmembrane region" description="Helical" evidence="10">
    <location>
        <begin position="422"/>
        <end position="442"/>
    </location>
</feature>
<feature type="transmembrane region" description="Helical" evidence="10">
    <location>
        <begin position="496"/>
        <end position="522"/>
    </location>
</feature>
<dbReference type="GO" id="GO:0140359">
    <property type="term" value="F:ABC-type transporter activity"/>
    <property type="evidence" value="ECO:0007669"/>
    <property type="project" value="InterPro"/>
</dbReference>
<evidence type="ECO:0000256" key="8">
    <source>
        <dbReference type="ARBA" id="ARBA00023136"/>
    </source>
</evidence>
<dbReference type="PANTHER" id="PTHR19241">
    <property type="entry name" value="ATP-BINDING CASSETTE TRANSPORTER"/>
    <property type="match status" value="1"/>
</dbReference>
<evidence type="ECO:0000256" key="7">
    <source>
        <dbReference type="ARBA" id="ARBA00022989"/>
    </source>
</evidence>
<feature type="transmembrane region" description="Helical" evidence="10">
    <location>
        <begin position="561"/>
        <end position="581"/>
    </location>
</feature>
<dbReference type="Pfam" id="PF00005">
    <property type="entry name" value="ABC_tran"/>
    <property type="match status" value="2"/>
</dbReference>
<dbReference type="InterPro" id="IPR013525">
    <property type="entry name" value="ABC2_TM"/>
</dbReference>
<evidence type="ECO:0000256" key="2">
    <source>
        <dbReference type="ARBA" id="ARBA00006012"/>
    </source>
</evidence>
<feature type="transmembrane region" description="Helical" evidence="10">
    <location>
        <begin position="454"/>
        <end position="476"/>
    </location>
</feature>
<dbReference type="PROSITE" id="PS50893">
    <property type="entry name" value="ABC_TRANSPORTER_2"/>
    <property type="match status" value="2"/>
</dbReference>
<dbReference type="InterPro" id="IPR043926">
    <property type="entry name" value="ABCG_dom"/>
</dbReference>
<name>S7R8X8_GLOTA</name>
<feature type="transmembrane region" description="Helical" evidence="10">
    <location>
        <begin position="1349"/>
        <end position="1370"/>
    </location>
</feature>
<dbReference type="Pfam" id="PF06422">
    <property type="entry name" value="PDR_CDR"/>
    <property type="match status" value="1"/>
</dbReference>
<dbReference type="CDD" id="cd03232">
    <property type="entry name" value="ABCG_PDR_domain2"/>
    <property type="match status" value="1"/>
</dbReference>
<dbReference type="GeneID" id="19309117"/>
<dbReference type="InterPro" id="IPR003439">
    <property type="entry name" value="ABC_transporter-like_ATP-bd"/>
</dbReference>
<feature type="domain" description="ABC transporter" evidence="11">
    <location>
        <begin position="754"/>
        <end position="992"/>
    </location>
</feature>
<dbReference type="GO" id="GO:0016020">
    <property type="term" value="C:membrane"/>
    <property type="evidence" value="ECO:0007669"/>
    <property type="project" value="UniProtKB-SubCell"/>
</dbReference>
<dbReference type="InterPro" id="IPR010929">
    <property type="entry name" value="PDR_CDR_ABC"/>
</dbReference>